<evidence type="ECO:0000256" key="1">
    <source>
        <dbReference type="SAM" id="Phobius"/>
    </source>
</evidence>
<reference evidence="2" key="1">
    <citation type="submission" date="2013-05" db="EMBL/GenBank/DDBJ databases">
        <title>Draft genome sequences of six wheat associated Fusarium spp. isolates.</title>
        <authorList>
            <person name="Moolhuijzen P.M."/>
            <person name="Manners J.M."/>
            <person name="Wilcox S."/>
            <person name="Bellgard M.I."/>
            <person name="Gardiner D.M."/>
        </authorList>
    </citation>
    <scope>NUCLEOTIDE SEQUENCE</scope>
    <source>
        <strain evidence="2">CS3220</strain>
    </source>
</reference>
<proteinExistence type="predicted"/>
<dbReference type="AlphaFoldDB" id="W1I7M7"/>
<dbReference type="EMBL" id="HG316783">
    <property type="protein sequence ID" value="CDX48553.1"/>
    <property type="molecule type" value="Genomic_DNA"/>
</dbReference>
<organism evidence="2">
    <name type="scientific">Fusarium pseudograminearum CS3220</name>
    <dbReference type="NCBI Taxonomy" id="1318456"/>
    <lineage>
        <taxon>Eukaryota</taxon>
        <taxon>Fungi</taxon>
        <taxon>Dikarya</taxon>
        <taxon>Ascomycota</taxon>
        <taxon>Pezizomycotina</taxon>
        <taxon>Sordariomycetes</taxon>
        <taxon>Hypocreomycetidae</taxon>
        <taxon>Hypocreales</taxon>
        <taxon>Nectriaceae</taxon>
        <taxon>Fusarium</taxon>
    </lineage>
</organism>
<keyword evidence="1" id="KW-1133">Transmembrane helix</keyword>
<protein>
    <submittedName>
        <fullName evidence="2">Unclassified</fullName>
    </submittedName>
</protein>
<dbReference type="EMBL" id="CBMC010001478">
    <property type="protein sequence ID" value="CDL72534.1"/>
    <property type="molecule type" value="Genomic_DNA"/>
</dbReference>
<accession>W1I7M7</accession>
<name>W1I7M7_FUSPS</name>
<sequence>MLLSILSGFVYNIMNSGFIFFILGLIPLFFLFLLDFVYSPPRGYSLLVLSVYIEESYKNNNNLSWRRYSFQELAPRKLIKVIWCIGRK</sequence>
<keyword evidence="1" id="KW-0472">Membrane</keyword>
<keyword evidence="1" id="KW-0812">Transmembrane</keyword>
<gene>
    <name evidence="2" type="ORF">BN846_0126680</name>
</gene>
<feature type="transmembrane region" description="Helical" evidence="1">
    <location>
        <begin position="18"/>
        <end position="38"/>
    </location>
</feature>
<evidence type="ECO:0000313" key="2">
    <source>
        <dbReference type="EMBL" id="CDL72534.1"/>
    </source>
</evidence>